<accession>A0A182MMI3</accession>
<dbReference type="EMBL" id="AXCM01008285">
    <property type="status" value="NOT_ANNOTATED_CDS"/>
    <property type="molecule type" value="Genomic_DNA"/>
</dbReference>
<keyword evidence="2" id="KW-1185">Reference proteome</keyword>
<proteinExistence type="predicted"/>
<evidence type="ECO:0000313" key="2">
    <source>
        <dbReference type="Proteomes" id="UP000075883"/>
    </source>
</evidence>
<evidence type="ECO:0000313" key="1">
    <source>
        <dbReference type="EnsemblMetazoa" id="ACUA021844-PA"/>
    </source>
</evidence>
<dbReference type="EnsemblMetazoa" id="ACUA021844-RA">
    <property type="protein sequence ID" value="ACUA021844-PA"/>
    <property type="gene ID" value="ACUA021844"/>
</dbReference>
<protein>
    <submittedName>
        <fullName evidence="1">Uncharacterized protein</fullName>
    </submittedName>
</protein>
<dbReference type="Proteomes" id="UP000075883">
    <property type="component" value="Unassembled WGS sequence"/>
</dbReference>
<dbReference type="VEuPathDB" id="VectorBase:ACUA021844"/>
<sequence>MDLTFGKVYSIRVDTNCSMVSESADIQRERNGGVQNLKAKQQCTAVKFGSPSTSVIVLQAGGVVGVDSVVSLPLAISSDALQLFVSGSLVKSSLSCSDIIGGGSDDEYVRCLEWRNCCR</sequence>
<name>A0A182MMI3_9DIPT</name>
<reference evidence="1" key="2">
    <citation type="submission" date="2020-05" db="UniProtKB">
        <authorList>
            <consortium name="EnsemblMetazoa"/>
        </authorList>
    </citation>
    <scope>IDENTIFICATION</scope>
    <source>
        <strain evidence="1">A-37</strain>
    </source>
</reference>
<dbReference type="AlphaFoldDB" id="A0A182MMI3"/>
<organism evidence="1 2">
    <name type="scientific">Anopheles culicifacies</name>
    <dbReference type="NCBI Taxonomy" id="139723"/>
    <lineage>
        <taxon>Eukaryota</taxon>
        <taxon>Metazoa</taxon>
        <taxon>Ecdysozoa</taxon>
        <taxon>Arthropoda</taxon>
        <taxon>Hexapoda</taxon>
        <taxon>Insecta</taxon>
        <taxon>Pterygota</taxon>
        <taxon>Neoptera</taxon>
        <taxon>Endopterygota</taxon>
        <taxon>Diptera</taxon>
        <taxon>Nematocera</taxon>
        <taxon>Culicoidea</taxon>
        <taxon>Culicidae</taxon>
        <taxon>Anophelinae</taxon>
        <taxon>Anopheles</taxon>
        <taxon>culicifacies species complex</taxon>
    </lineage>
</organism>
<reference evidence="2" key="1">
    <citation type="submission" date="2013-09" db="EMBL/GenBank/DDBJ databases">
        <title>The Genome Sequence of Anopheles culicifacies species A.</title>
        <authorList>
            <consortium name="The Broad Institute Genomics Platform"/>
            <person name="Neafsey D.E."/>
            <person name="Besansky N."/>
            <person name="Howell P."/>
            <person name="Walton C."/>
            <person name="Young S.K."/>
            <person name="Zeng Q."/>
            <person name="Gargeya S."/>
            <person name="Fitzgerald M."/>
            <person name="Haas B."/>
            <person name="Abouelleil A."/>
            <person name="Allen A.W."/>
            <person name="Alvarado L."/>
            <person name="Arachchi H.M."/>
            <person name="Berlin A.M."/>
            <person name="Chapman S.B."/>
            <person name="Gainer-Dewar J."/>
            <person name="Goldberg J."/>
            <person name="Griggs A."/>
            <person name="Gujja S."/>
            <person name="Hansen M."/>
            <person name="Howarth C."/>
            <person name="Imamovic A."/>
            <person name="Ireland A."/>
            <person name="Larimer J."/>
            <person name="McCowan C."/>
            <person name="Murphy C."/>
            <person name="Pearson M."/>
            <person name="Poon T.W."/>
            <person name="Priest M."/>
            <person name="Roberts A."/>
            <person name="Saif S."/>
            <person name="Shea T."/>
            <person name="Sisk P."/>
            <person name="Sykes S."/>
            <person name="Wortman J."/>
            <person name="Nusbaum C."/>
            <person name="Birren B."/>
        </authorList>
    </citation>
    <scope>NUCLEOTIDE SEQUENCE [LARGE SCALE GENOMIC DNA]</scope>
    <source>
        <strain evidence="2">A-37</strain>
    </source>
</reference>